<dbReference type="InterPro" id="IPR005835">
    <property type="entry name" value="NTP_transferase_dom"/>
</dbReference>
<name>A0A6J6IGA2_9ZZZZ</name>
<evidence type="ECO:0000313" key="3">
    <source>
        <dbReference type="EMBL" id="CAB4622178.1"/>
    </source>
</evidence>
<dbReference type="AlphaFoldDB" id="A0A6J6IGA2"/>
<gene>
    <name evidence="3" type="ORF">UFOPK1874_01125</name>
</gene>
<protein>
    <submittedName>
        <fullName evidence="3">Unannotated protein</fullName>
    </submittedName>
</protein>
<dbReference type="Gene3D" id="3.90.550.10">
    <property type="entry name" value="Spore Coat Polysaccharide Biosynthesis Protein SpsA, Chain A"/>
    <property type="match status" value="1"/>
</dbReference>
<proteinExistence type="predicted"/>
<dbReference type="Pfam" id="PF00483">
    <property type="entry name" value="NTP_transferase"/>
    <property type="match status" value="1"/>
</dbReference>
<evidence type="ECO:0000256" key="1">
    <source>
        <dbReference type="ARBA" id="ARBA00022679"/>
    </source>
</evidence>
<dbReference type="FunFam" id="3.90.550.10:FF:000013">
    <property type="entry name" value="mannose-1-phosphate guanyltransferase beta"/>
    <property type="match status" value="1"/>
</dbReference>
<dbReference type="InterPro" id="IPR029044">
    <property type="entry name" value="Nucleotide-diphossugar_trans"/>
</dbReference>
<organism evidence="3">
    <name type="scientific">freshwater metagenome</name>
    <dbReference type="NCBI Taxonomy" id="449393"/>
    <lineage>
        <taxon>unclassified sequences</taxon>
        <taxon>metagenomes</taxon>
        <taxon>ecological metagenomes</taxon>
    </lineage>
</organism>
<accession>A0A6J6IGA2</accession>
<reference evidence="3" key="1">
    <citation type="submission" date="2020-05" db="EMBL/GenBank/DDBJ databases">
        <authorList>
            <person name="Chiriac C."/>
            <person name="Salcher M."/>
            <person name="Ghai R."/>
            <person name="Kavagutti S V."/>
        </authorList>
    </citation>
    <scope>NUCLEOTIDE SEQUENCE</scope>
</reference>
<evidence type="ECO:0000259" key="2">
    <source>
        <dbReference type="Pfam" id="PF00483"/>
    </source>
</evidence>
<dbReference type="Gene3D" id="2.160.10.10">
    <property type="entry name" value="Hexapeptide repeat proteins"/>
    <property type="match status" value="1"/>
</dbReference>
<dbReference type="InterPro" id="IPR050486">
    <property type="entry name" value="Mannose-1P_guanyltransferase"/>
</dbReference>
<dbReference type="SUPFAM" id="SSF53448">
    <property type="entry name" value="Nucleotide-diphospho-sugar transferases"/>
    <property type="match status" value="1"/>
</dbReference>
<keyword evidence="1" id="KW-0808">Transferase</keyword>
<dbReference type="PANTHER" id="PTHR22572">
    <property type="entry name" value="SUGAR-1-PHOSPHATE GUANYL TRANSFERASE"/>
    <property type="match status" value="1"/>
</dbReference>
<dbReference type="GO" id="GO:0016740">
    <property type="term" value="F:transferase activity"/>
    <property type="evidence" value="ECO:0007669"/>
    <property type="project" value="UniProtKB-KW"/>
</dbReference>
<dbReference type="EMBL" id="CAEZUX010000166">
    <property type="protein sequence ID" value="CAB4622178.1"/>
    <property type="molecule type" value="Genomic_DNA"/>
</dbReference>
<sequence length="334" mass="35123">MHAVVLVGGFGTRLRPLTLSTPKPLLPIANVRQLEHLISHLSTAGITHVVLALGFKPEPFFEAFPDGVCAGVQLHYAVEPEPLDTAGAIAFAARDAGITDTFVVMNGDILCDVDVASLVAFHKAHGAEGTLHLTPVDDPSQYGVVETDAEGWVQRFVEKPAPGESESRVVNAGTYVLEASVIDRIPENQKISIERVVFPAMVADGTLCAMPTDDYWIDTGRPDTYLKANLDLIDGTRPIILSSVGTNAHIAASASITRSVIGEGCVIGAGCVVVDSVLLPGAVLGDRVRLERSMVMGSVSDESSLIDCVVGAGVVVPASSTLQGTRIPDPEQKA</sequence>
<feature type="domain" description="Nucleotidyl transferase" evidence="2">
    <location>
        <begin position="3"/>
        <end position="233"/>
    </location>
</feature>